<dbReference type="EMBL" id="QOCI01000001">
    <property type="protein sequence ID" value="RRR20235.1"/>
    <property type="molecule type" value="Genomic_DNA"/>
</dbReference>
<dbReference type="InterPro" id="IPR013217">
    <property type="entry name" value="Methyltransf_12"/>
</dbReference>
<dbReference type="GO" id="GO:0008168">
    <property type="term" value="F:methyltransferase activity"/>
    <property type="evidence" value="ECO:0007669"/>
    <property type="project" value="UniProtKB-KW"/>
</dbReference>
<protein>
    <submittedName>
        <fullName evidence="5">Class I SAM-dependent methyltransferase</fullName>
    </submittedName>
</protein>
<evidence type="ECO:0000313" key="5">
    <source>
        <dbReference type="EMBL" id="RRR20235.1"/>
    </source>
</evidence>
<dbReference type="AlphaFoldDB" id="A0A426SQ20"/>
<proteinExistence type="predicted"/>
<evidence type="ECO:0000256" key="2">
    <source>
        <dbReference type="ARBA" id="ARBA00022679"/>
    </source>
</evidence>
<comment type="caution">
    <text evidence="5">The sequence shown here is derived from an EMBL/GenBank/DDBJ whole genome shotgun (WGS) entry which is preliminary data.</text>
</comment>
<organism evidence="5 6">
    <name type="scientific">Brachybacterium paraconglomeratum</name>
    <dbReference type="NCBI Taxonomy" id="173362"/>
    <lineage>
        <taxon>Bacteria</taxon>
        <taxon>Bacillati</taxon>
        <taxon>Actinomycetota</taxon>
        <taxon>Actinomycetes</taxon>
        <taxon>Micrococcales</taxon>
        <taxon>Dermabacteraceae</taxon>
        <taxon>Brachybacterium</taxon>
    </lineage>
</organism>
<dbReference type="CDD" id="cd02440">
    <property type="entry name" value="AdoMet_MTases"/>
    <property type="match status" value="1"/>
</dbReference>
<evidence type="ECO:0000313" key="6">
    <source>
        <dbReference type="Proteomes" id="UP000274327"/>
    </source>
</evidence>
<keyword evidence="6" id="KW-1185">Reference proteome</keyword>
<dbReference type="PANTHER" id="PTHR43464">
    <property type="entry name" value="METHYLTRANSFERASE"/>
    <property type="match status" value="1"/>
</dbReference>
<dbReference type="RefSeq" id="WP_126984632.1">
    <property type="nucleotide sequence ID" value="NZ_JALXWX010000012.1"/>
</dbReference>
<dbReference type="GeneID" id="78119842"/>
<keyword evidence="2 5" id="KW-0808">Transferase</keyword>
<dbReference type="PANTHER" id="PTHR43464:SF19">
    <property type="entry name" value="UBIQUINONE BIOSYNTHESIS O-METHYLTRANSFERASE, MITOCHONDRIAL"/>
    <property type="match status" value="1"/>
</dbReference>
<dbReference type="Gene3D" id="3.40.50.150">
    <property type="entry name" value="Vaccinia Virus protein VP39"/>
    <property type="match status" value="1"/>
</dbReference>
<gene>
    <name evidence="5" type="ORF">DS079_02210</name>
</gene>
<dbReference type="InterPro" id="IPR029063">
    <property type="entry name" value="SAM-dependent_MTases_sf"/>
</dbReference>
<evidence type="ECO:0000256" key="1">
    <source>
        <dbReference type="ARBA" id="ARBA00022603"/>
    </source>
</evidence>
<dbReference type="SUPFAM" id="SSF53335">
    <property type="entry name" value="S-adenosyl-L-methionine-dependent methyltransferases"/>
    <property type="match status" value="1"/>
</dbReference>
<dbReference type="GO" id="GO:0032259">
    <property type="term" value="P:methylation"/>
    <property type="evidence" value="ECO:0007669"/>
    <property type="project" value="UniProtKB-KW"/>
</dbReference>
<evidence type="ECO:0000256" key="3">
    <source>
        <dbReference type="ARBA" id="ARBA00022691"/>
    </source>
</evidence>
<keyword evidence="3" id="KW-0949">S-adenosyl-L-methionine</keyword>
<sequence>MDIRTTPNPVIRRAERALHRLNARHPWDHNAHFHRWVLRSLPPGAARVLDVGCGRGDLVRALAGRVAQVDGIDPDPRMALVAAERCRDLDGVAIRRRGLAAHAETLRAEGTGGHYDALTMIASLHHMELEPALAQARDLLRPGGRLLVVTLTVPRTRLGLLWDIGDALSNPLIGLVKHPRPVRDPVPGPSIPVQDPAWSHEELRERSREILPGAVLHRREGFRSTLRWQKPI</sequence>
<keyword evidence="1 5" id="KW-0489">Methyltransferase</keyword>
<dbReference type="Pfam" id="PF08242">
    <property type="entry name" value="Methyltransf_12"/>
    <property type="match status" value="1"/>
</dbReference>
<accession>A0A426SQ20</accession>
<dbReference type="Proteomes" id="UP000274327">
    <property type="component" value="Unassembled WGS sequence"/>
</dbReference>
<name>A0A426SQ20_9MICO</name>
<reference evidence="5 6" key="1">
    <citation type="submission" date="2018-07" db="EMBL/GenBank/DDBJ databases">
        <title>Brachybacteriurn paraconglorneratum KCTC 9916.</title>
        <authorList>
            <person name="Li Y."/>
        </authorList>
    </citation>
    <scope>NUCLEOTIDE SEQUENCE [LARGE SCALE GENOMIC DNA]</scope>
    <source>
        <strain evidence="5 6">KCTC 9916</strain>
    </source>
</reference>
<evidence type="ECO:0000259" key="4">
    <source>
        <dbReference type="Pfam" id="PF08242"/>
    </source>
</evidence>
<feature type="domain" description="Methyltransferase type 12" evidence="4">
    <location>
        <begin position="49"/>
        <end position="146"/>
    </location>
</feature>